<evidence type="ECO:0000259" key="1">
    <source>
        <dbReference type="PROSITE" id="PS51277"/>
    </source>
</evidence>
<dbReference type="PANTHER" id="PTHR31236:SF2">
    <property type="entry name" value="BURP DOMAIN PROTEIN RD22"/>
    <property type="match status" value="1"/>
</dbReference>
<feature type="domain" description="BURP" evidence="1">
    <location>
        <begin position="1"/>
        <end position="129"/>
    </location>
</feature>
<dbReference type="Pfam" id="PF03181">
    <property type="entry name" value="BURP"/>
    <property type="match status" value="1"/>
</dbReference>
<accession>A0A8X7Y136</accession>
<organism evidence="2 3">
    <name type="scientific">Populus tomentosa</name>
    <name type="common">Chinese white poplar</name>
    <dbReference type="NCBI Taxonomy" id="118781"/>
    <lineage>
        <taxon>Eukaryota</taxon>
        <taxon>Viridiplantae</taxon>
        <taxon>Streptophyta</taxon>
        <taxon>Embryophyta</taxon>
        <taxon>Tracheophyta</taxon>
        <taxon>Spermatophyta</taxon>
        <taxon>Magnoliopsida</taxon>
        <taxon>eudicotyledons</taxon>
        <taxon>Gunneridae</taxon>
        <taxon>Pentapetalae</taxon>
        <taxon>rosids</taxon>
        <taxon>fabids</taxon>
        <taxon>Malpighiales</taxon>
        <taxon>Salicaceae</taxon>
        <taxon>Saliceae</taxon>
        <taxon>Populus</taxon>
    </lineage>
</organism>
<dbReference type="AlphaFoldDB" id="A0A8X7Y136"/>
<dbReference type="EMBL" id="JAAWWB010000038">
    <property type="protein sequence ID" value="KAG6737230.1"/>
    <property type="molecule type" value="Genomic_DNA"/>
</dbReference>
<dbReference type="InterPro" id="IPR044816">
    <property type="entry name" value="BURP"/>
</dbReference>
<keyword evidence="3" id="KW-1185">Reference proteome</keyword>
<protein>
    <recommendedName>
        <fullName evidence="1">BURP domain-containing protein</fullName>
    </recommendedName>
</protein>
<proteinExistence type="predicted"/>
<dbReference type="PROSITE" id="PS51277">
    <property type="entry name" value="BURP"/>
    <property type="match status" value="1"/>
</dbReference>
<evidence type="ECO:0000313" key="3">
    <source>
        <dbReference type="Proteomes" id="UP000886885"/>
    </source>
</evidence>
<comment type="caution">
    <text evidence="2">The sequence shown here is derived from an EMBL/GenBank/DDBJ whole genome shotgun (WGS) entry which is preliminary data.</text>
</comment>
<evidence type="ECO:0000313" key="2">
    <source>
        <dbReference type="EMBL" id="KAG6737230.1"/>
    </source>
</evidence>
<dbReference type="OrthoDB" id="654134at2759"/>
<sequence>MTFLFTTSGTKVSFLPRQVAESIPFSSDKIPEILKWFAPEVTSKEAQVIRDEIGGAEHGMRRQICTNAIYSKQKIHEVPTSMFADVAKVKAATVCPSNHQLGFQDRVFDIFVVTDSLFRVPTKDQEKTP</sequence>
<dbReference type="PANTHER" id="PTHR31236">
    <property type="entry name" value="BURP DOMAIN PROTEIN USPL1-LIKE"/>
    <property type="match status" value="1"/>
</dbReference>
<dbReference type="InterPro" id="IPR004873">
    <property type="entry name" value="BURP_dom"/>
</dbReference>
<dbReference type="Proteomes" id="UP000886885">
    <property type="component" value="Chromosome 19D"/>
</dbReference>
<name>A0A8X7Y136_POPTO</name>
<gene>
    <name evidence="2" type="ORF">POTOM_058743</name>
</gene>
<reference evidence="2" key="1">
    <citation type="journal article" date="2020" name="bioRxiv">
        <title>Hybrid origin of Populus tomentosa Carr. identified through genome sequencing and phylogenomic analysis.</title>
        <authorList>
            <person name="An X."/>
            <person name="Gao K."/>
            <person name="Chen Z."/>
            <person name="Li J."/>
            <person name="Yang X."/>
            <person name="Yang X."/>
            <person name="Zhou J."/>
            <person name="Guo T."/>
            <person name="Zhao T."/>
            <person name="Huang S."/>
            <person name="Miao D."/>
            <person name="Khan W.U."/>
            <person name="Rao P."/>
            <person name="Ye M."/>
            <person name="Lei B."/>
            <person name="Liao W."/>
            <person name="Wang J."/>
            <person name="Ji L."/>
            <person name="Li Y."/>
            <person name="Guo B."/>
            <person name="Mustafa N.S."/>
            <person name="Li S."/>
            <person name="Yun Q."/>
            <person name="Keller S.R."/>
            <person name="Mao J."/>
            <person name="Zhang R."/>
            <person name="Strauss S.H."/>
        </authorList>
    </citation>
    <scope>NUCLEOTIDE SEQUENCE</scope>
    <source>
        <strain evidence="2">GM15</strain>
        <tissue evidence="2">Leaf</tissue>
    </source>
</reference>